<keyword evidence="1" id="KW-0812">Transmembrane</keyword>
<proteinExistence type="predicted"/>
<evidence type="ECO:0008006" key="4">
    <source>
        <dbReference type="Google" id="ProtNLM"/>
    </source>
</evidence>
<accession>A0AAW0M6R3</accession>
<feature type="transmembrane region" description="Helical" evidence="1">
    <location>
        <begin position="12"/>
        <end position="37"/>
    </location>
</feature>
<keyword evidence="1" id="KW-0472">Membrane</keyword>
<protein>
    <recommendedName>
        <fullName evidence="4">Secreted protein</fullName>
    </recommendedName>
</protein>
<keyword evidence="3" id="KW-1185">Reference proteome</keyword>
<sequence>MSHKAKVFSVRFWQMILLFFNIHSQYSFLSIASPLLFKHLTPYMPPEESTYVTHSEYAIASS</sequence>
<evidence type="ECO:0000313" key="3">
    <source>
        <dbReference type="Proteomes" id="UP000237347"/>
    </source>
</evidence>
<organism evidence="2 3">
    <name type="scientific">Quercus suber</name>
    <name type="common">Cork oak</name>
    <dbReference type="NCBI Taxonomy" id="58331"/>
    <lineage>
        <taxon>Eukaryota</taxon>
        <taxon>Viridiplantae</taxon>
        <taxon>Streptophyta</taxon>
        <taxon>Embryophyta</taxon>
        <taxon>Tracheophyta</taxon>
        <taxon>Spermatophyta</taxon>
        <taxon>Magnoliopsida</taxon>
        <taxon>eudicotyledons</taxon>
        <taxon>Gunneridae</taxon>
        <taxon>Pentapetalae</taxon>
        <taxon>rosids</taxon>
        <taxon>fabids</taxon>
        <taxon>Fagales</taxon>
        <taxon>Fagaceae</taxon>
        <taxon>Quercus</taxon>
    </lineage>
</organism>
<name>A0AAW0M6R3_QUESU</name>
<evidence type="ECO:0000256" key="1">
    <source>
        <dbReference type="SAM" id="Phobius"/>
    </source>
</evidence>
<reference evidence="2 3" key="1">
    <citation type="journal article" date="2018" name="Sci. Data">
        <title>The draft genome sequence of cork oak.</title>
        <authorList>
            <person name="Ramos A.M."/>
            <person name="Usie A."/>
            <person name="Barbosa P."/>
            <person name="Barros P.M."/>
            <person name="Capote T."/>
            <person name="Chaves I."/>
            <person name="Simoes F."/>
            <person name="Abreu I."/>
            <person name="Carrasquinho I."/>
            <person name="Faro C."/>
            <person name="Guimaraes J.B."/>
            <person name="Mendonca D."/>
            <person name="Nobrega F."/>
            <person name="Rodrigues L."/>
            <person name="Saibo N.J.M."/>
            <person name="Varela M.C."/>
            <person name="Egas C."/>
            <person name="Matos J."/>
            <person name="Miguel C.M."/>
            <person name="Oliveira M.M."/>
            <person name="Ricardo C.P."/>
            <person name="Goncalves S."/>
        </authorList>
    </citation>
    <scope>NUCLEOTIDE SEQUENCE [LARGE SCALE GENOMIC DNA]</scope>
    <source>
        <strain evidence="3">cv. HL8</strain>
    </source>
</reference>
<dbReference type="EMBL" id="PKMF04000016">
    <property type="protein sequence ID" value="KAK7858998.1"/>
    <property type="molecule type" value="Genomic_DNA"/>
</dbReference>
<gene>
    <name evidence="2" type="ORF">CFP56_009651</name>
</gene>
<evidence type="ECO:0000313" key="2">
    <source>
        <dbReference type="EMBL" id="KAK7858998.1"/>
    </source>
</evidence>
<dbReference type="AlphaFoldDB" id="A0AAW0M6R3"/>
<comment type="caution">
    <text evidence="2">The sequence shown here is derived from an EMBL/GenBank/DDBJ whole genome shotgun (WGS) entry which is preliminary data.</text>
</comment>
<keyword evidence="1" id="KW-1133">Transmembrane helix</keyword>
<dbReference type="Proteomes" id="UP000237347">
    <property type="component" value="Unassembled WGS sequence"/>
</dbReference>